<evidence type="ECO:0000313" key="4">
    <source>
        <dbReference type="Proteomes" id="UP000006671"/>
    </source>
</evidence>
<keyword evidence="2" id="KW-0732">Signal</keyword>
<evidence type="ECO:0000256" key="1">
    <source>
        <dbReference type="SAM" id="MobiDB-lite"/>
    </source>
</evidence>
<dbReference type="VEuPathDB" id="AmoebaDB:NAEGRDRAFT_74850"/>
<gene>
    <name evidence="3" type="ORF">NAEGRDRAFT_74850</name>
</gene>
<dbReference type="InParanoid" id="D2W0G6"/>
<evidence type="ECO:0000256" key="2">
    <source>
        <dbReference type="SAM" id="SignalP"/>
    </source>
</evidence>
<dbReference type="GeneID" id="8861078"/>
<reference evidence="3 4" key="1">
    <citation type="journal article" date="2010" name="Cell">
        <title>The genome of Naegleria gruberi illuminates early eukaryotic versatility.</title>
        <authorList>
            <person name="Fritz-Laylin L.K."/>
            <person name="Prochnik S.E."/>
            <person name="Ginger M.L."/>
            <person name="Dacks J.B."/>
            <person name="Carpenter M.L."/>
            <person name="Field M.C."/>
            <person name="Kuo A."/>
            <person name="Paredez A."/>
            <person name="Chapman J."/>
            <person name="Pham J."/>
            <person name="Shu S."/>
            <person name="Neupane R."/>
            <person name="Cipriano M."/>
            <person name="Mancuso J."/>
            <person name="Tu H."/>
            <person name="Salamov A."/>
            <person name="Lindquist E."/>
            <person name="Shapiro H."/>
            <person name="Lucas S."/>
            <person name="Grigoriev I.V."/>
            <person name="Cande W.Z."/>
            <person name="Fulton C."/>
            <person name="Rokhsar D.S."/>
            <person name="Dawson S.C."/>
        </authorList>
    </citation>
    <scope>NUCLEOTIDE SEQUENCE [LARGE SCALE GENOMIC DNA]</scope>
    <source>
        <strain evidence="3 4">NEG-M</strain>
    </source>
</reference>
<dbReference type="KEGG" id="ngr:NAEGRDRAFT_74850"/>
<proteinExistence type="predicted"/>
<organism evidence="4">
    <name type="scientific">Naegleria gruberi</name>
    <name type="common">Amoeba</name>
    <dbReference type="NCBI Taxonomy" id="5762"/>
    <lineage>
        <taxon>Eukaryota</taxon>
        <taxon>Discoba</taxon>
        <taxon>Heterolobosea</taxon>
        <taxon>Tetramitia</taxon>
        <taxon>Eutetramitia</taxon>
        <taxon>Vahlkampfiidae</taxon>
        <taxon>Naegleria</taxon>
    </lineage>
</organism>
<evidence type="ECO:0000313" key="3">
    <source>
        <dbReference type="EMBL" id="EFC37425.1"/>
    </source>
</evidence>
<dbReference type="Proteomes" id="UP000006671">
    <property type="component" value="Unassembled WGS sequence"/>
</dbReference>
<dbReference type="EMBL" id="GG738918">
    <property type="protein sequence ID" value="EFC37425.1"/>
    <property type="molecule type" value="Genomic_DNA"/>
</dbReference>
<dbReference type="RefSeq" id="XP_002670169.1">
    <property type="nucleotide sequence ID" value="XM_002670123.1"/>
</dbReference>
<feature type="chain" id="PRO_5003038501" evidence="2">
    <location>
        <begin position="25"/>
        <end position="523"/>
    </location>
</feature>
<accession>D2W0G6</accession>
<feature type="region of interest" description="Disordered" evidence="1">
    <location>
        <begin position="400"/>
        <end position="523"/>
    </location>
</feature>
<feature type="compositionally biased region" description="Low complexity" evidence="1">
    <location>
        <begin position="420"/>
        <end position="505"/>
    </location>
</feature>
<protein>
    <submittedName>
        <fullName evidence="3">Predicted protein</fullName>
    </submittedName>
</protein>
<dbReference type="AlphaFoldDB" id="D2W0G6"/>
<keyword evidence="4" id="KW-1185">Reference proteome</keyword>
<feature type="signal peptide" evidence="2">
    <location>
        <begin position="1"/>
        <end position="24"/>
    </location>
</feature>
<sequence length="523" mass="56692">MSRRILLCFVLVLVLALVASLSQAKEEPHVVTKHDKDGVLTVVIDMSGSKKKKVEKKAEKVAKVDESKLKVDSLSKQAAAIIETSISSKEATQIAQDLLTLANEIRNVEKLIPGDQEKEKKDLKDQLTVIVSNLVQQAETPKALLLESSLVLAAQQKKAEQSSPVDYDKVSVEDLLGNSKKSSKGAKTLIIPSNPWDWAALGLNFVDGIGTYSQKFNKVGEFMKGKVADKLEKWNMKSLASVSRNAGSSISSYSKKLEPYEQKAAKFIAPVVKSKTFQVITKSVNVVSGVLSVHGGLKALNLIKGGGVKLPTSYAALKTTLSKVVAKSNTLIKNGKTFITSSGKVTKIVGASKKALTTAGRLTKLNAAQFKRMSTWNKIRHVDGIYTGYDAAKGLKGDLKNVKNRVTNKLKNNTPRKAPTGNNRSNSRNTKNTRNTRNTGNSRNTRNSSNGRSRSSSNTTRRQNASNTRGNVKRSNSSTTRTSSTKSTRSNISSRKSSSGSSRRTAPTRKQTISSKRTGGGRK</sequence>
<feature type="compositionally biased region" description="Polar residues" evidence="1">
    <location>
        <begin position="508"/>
        <end position="517"/>
    </location>
</feature>
<name>D2W0G6_NAEGR</name>